<dbReference type="Pfam" id="PF14009">
    <property type="entry name" value="PADRE"/>
    <property type="match status" value="1"/>
</dbReference>
<reference evidence="2 3" key="1">
    <citation type="submission" date="2024-05" db="EMBL/GenBank/DDBJ databases">
        <title>Haplotype-resolved chromosome-level genome assembly of Huyou (Citrus changshanensis).</title>
        <authorList>
            <person name="Miao C."/>
            <person name="Chen W."/>
            <person name="Wu Y."/>
            <person name="Wang L."/>
            <person name="Zhao S."/>
            <person name="Grierson D."/>
            <person name="Xu C."/>
            <person name="Chen K."/>
        </authorList>
    </citation>
    <scope>NUCLEOTIDE SEQUENCE [LARGE SCALE GENOMIC DNA]</scope>
    <source>
        <strain evidence="2">01-14</strain>
        <tissue evidence="2">Leaf</tissue>
    </source>
</reference>
<evidence type="ECO:0000313" key="3">
    <source>
        <dbReference type="Proteomes" id="UP001428341"/>
    </source>
</evidence>
<dbReference type="PANTHER" id="PTHR33052">
    <property type="entry name" value="DUF4228 DOMAIN PROTEIN-RELATED"/>
    <property type="match status" value="1"/>
</dbReference>
<organism evidence="2 3">
    <name type="scientific">Citrus x changshan-huyou</name>
    <dbReference type="NCBI Taxonomy" id="2935761"/>
    <lineage>
        <taxon>Eukaryota</taxon>
        <taxon>Viridiplantae</taxon>
        <taxon>Streptophyta</taxon>
        <taxon>Embryophyta</taxon>
        <taxon>Tracheophyta</taxon>
        <taxon>Spermatophyta</taxon>
        <taxon>Magnoliopsida</taxon>
        <taxon>eudicotyledons</taxon>
        <taxon>Gunneridae</taxon>
        <taxon>Pentapetalae</taxon>
        <taxon>rosids</taxon>
        <taxon>malvids</taxon>
        <taxon>Sapindales</taxon>
        <taxon>Rutaceae</taxon>
        <taxon>Aurantioideae</taxon>
        <taxon>Citrus</taxon>
    </lineage>
</organism>
<protein>
    <recommendedName>
        <fullName evidence="4">Phototropic-responsive NPH3 family protein</fullName>
    </recommendedName>
</protein>
<evidence type="ECO:0000313" key="2">
    <source>
        <dbReference type="EMBL" id="KAK9201345.1"/>
    </source>
</evidence>
<dbReference type="InterPro" id="IPR025322">
    <property type="entry name" value="PADRE_dom"/>
</dbReference>
<gene>
    <name evidence="2" type="ORF">WN944_016546</name>
</gene>
<evidence type="ECO:0000256" key="1">
    <source>
        <dbReference type="SAM" id="MobiDB-lite"/>
    </source>
</evidence>
<dbReference type="AlphaFoldDB" id="A0AAP0MG02"/>
<keyword evidence="3" id="KW-1185">Reference proteome</keyword>
<comment type="caution">
    <text evidence="2">The sequence shown here is derived from an EMBL/GenBank/DDBJ whole genome shotgun (WGS) entry which is preliminary data.</text>
</comment>
<sequence length="261" mass="30084">MQLRMGAVASEKGVLKLVHPGRYVEIRRAPITAAEVMDKNPRHCITRPDIFKYPWIVVKPESVLNLGRVFFIVPNRTIYHLLKARGLPDQLSRQSQSPSPTGTSPLKAYAGMTPKHQENIQFLEQLMQAMSSYEISPQEPEHGRRFRKEYNVESWPEVTVNYEKTSLDLEYEENYATRIGFFNAKEYYSNISSKFSEGEDKDTESEQTKQVTVLKSCLRKQDSVRKSRHLKVSFVLPAEDEEPQKRDTESETGFPDFSICS</sequence>
<accession>A0AAP0MG02</accession>
<dbReference type="Proteomes" id="UP001428341">
    <property type="component" value="Unassembled WGS sequence"/>
</dbReference>
<feature type="region of interest" description="Disordered" evidence="1">
    <location>
        <begin position="236"/>
        <end position="261"/>
    </location>
</feature>
<proteinExistence type="predicted"/>
<dbReference type="EMBL" id="JBCGBO010000005">
    <property type="protein sequence ID" value="KAK9201345.1"/>
    <property type="molecule type" value="Genomic_DNA"/>
</dbReference>
<name>A0AAP0MG02_9ROSI</name>
<evidence type="ECO:0008006" key="4">
    <source>
        <dbReference type="Google" id="ProtNLM"/>
    </source>
</evidence>